<evidence type="ECO:0000313" key="4">
    <source>
        <dbReference type="EMBL" id="CEP14652.1"/>
    </source>
</evidence>
<keyword evidence="3" id="KW-0704">Schiff base</keyword>
<gene>
    <name evidence="4" type="primary">fsa_like</name>
</gene>
<dbReference type="PANTHER" id="PTHR10683:SF28">
    <property type="entry name" value="TRANSALDOLASE C"/>
    <property type="match status" value="1"/>
</dbReference>
<dbReference type="RefSeq" id="WP_010922723.1">
    <property type="nucleotide sequence ID" value="NZ_CAAHIZ010000003.1"/>
</dbReference>
<dbReference type="AlphaFoldDB" id="A0A0D6H018"/>
<dbReference type="SUPFAM" id="SSF51569">
    <property type="entry name" value="Aldolase"/>
    <property type="match status" value="1"/>
</dbReference>
<dbReference type="SMR" id="A0A0D6H018"/>
<dbReference type="CDD" id="cd00956">
    <property type="entry name" value="Transaldolase_FSA"/>
    <property type="match status" value="1"/>
</dbReference>
<reference evidence="4" key="1">
    <citation type="submission" date="2015-02" db="EMBL/GenBank/DDBJ databases">
        <title>Genome mining for innovative biocatalysts: new dihydroxyacetone aldolases for the chemist toolbox.</title>
        <authorList>
            <person name="Guerard-Helaine C."/>
            <person name="De Berardinis V."/>
            <person name="Besnard-Gonnet M."/>
            <person name="Darii E."/>
            <person name="Debacker M."/>
            <person name="Debard A."/>
            <person name="Fernandes C."/>
            <person name="Helaine V."/>
            <person name="Mariage A."/>
            <person name="Pellouin V."/>
            <person name="Perret A."/>
            <person name="Petit J.L."/>
            <person name="Sancelme M."/>
            <person name="Lemaire M."/>
            <person name="Salanoubat M."/>
        </authorList>
    </citation>
    <scope>NUCLEOTIDE SEQUENCE</scope>
</reference>
<protein>
    <submittedName>
        <fullName evidence="4">DHA Aldolase</fullName>
    </submittedName>
</protein>
<dbReference type="PROSITE" id="PS00958">
    <property type="entry name" value="TRANSALDOLASE_2"/>
    <property type="match status" value="1"/>
</dbReference>
<dbReference type="Pfam" id="PF00923">
    <property type="entry name" value="TAL_FSA"/>
    <property type="match status" value="1"/>
</dbReference>
<dbReference type="GO" id="GO:0005737">
    <property type="term" value="C:cytoplasm"/>
    <property type="evidence" value="ECO:0007669"/>
    <property type="project" value="UniProtKB-SubCell"/>
</dbReference>
<dbReference type="NCBIfam" id="NF009299">
    <property type="entry name" value="PRK12656.1"/>
    <property type="match status" value="1"/>
</dbReference>
<proteinExistence type="predicted"/>
<evidence type="ECO:0000256" key="3">
    <source>
        <dbReference type="ARBA" id="ARBA00023270"/>
    </source>
</evidence>
<name>A0A0D6H018_STRPY</name>
<dbReference type="GO" id="GO:0005975">
    <property type="term" value="P:carbohydrate metabolic process"/>
    <property type="evidence" value="ECO:0007669"/>
    <property type="project" value="InterPro"/>
</dbReference>
<dbReference type="InterPro" id="IPR013785">
    <property type="entry name" value="Aldolase_TIM"/>
</dbReference>
<dbReference type="FunFam" id="3.20.20.70:FF:000018">
    <property type="entry name" value="Probable transaldolase"/>
    <property type="match status" value="1"/>
</dbReference>
<dbReference type="InterPro" id="IPR033919">
    <property type="entry name" value="TSA/FSA_arc/bac"/>
</dbReference>
<dbReference type="GO" id="GO:0016832">
    <property type="term" value="F:aldehyde-lyase activity"/>
    <property type="evidence" value="ECO:0007669"/>
    <property type="project" value="InterPro"/>
</dbReference>
<evidence type="ECO:0000256" key="2">
    <source>
        <dbReference type="ARBA" id="ARBA00022490"/>
    </source>
</evidence>
<evidence type="ECO:0000256" key="1">
    <source>
        <dbReference type="ARBA" id="ARBA00004496"/>
    </source>
</evidence>
<keyword evidence="2" id="KW-0963">Cytoplasm</keyword>
<accession>A0A0D6H018</accession>
<organism evidence="4">
    <name type="scientific">Streptococcus pyogenes</name>
    <dbReference type="NCBI Taxonomy" id="1314"/>
    <lineage>
        <taxon>Bacteria</taxon>
        <taxon>Bacillati</taxon>
        <taxon>Bacillota</taxon>
        <taxon>Bacilli</taxon>
        <taxon>Lactobacillales</taxon>
        <taxon>Streptococcaceae</taxon>
        <taxon>Streptococcus</taxon>
    </lineage>
</organism>
<dbReference type="InterPro" id="IPR001585">
    <property type="entry name" value="TAL/FSA"/>
</dbReference>
<dbReference type="EMBL" id="LN811407">
    <property type="protein sequence ID" value="CEP14652.1"/>
    <property type="molecule type" value="Genomic_DNA"/>
</dbReference>
<dbReference type="PATRIC" id="fig|1314.200.peg.1848"/>
<dbReference type="Gene3D" id="3.20.20.70">
    <property type="entry name" value="Aldolase class I"/>
    <property type="match status" value="1"/>
</dbReference>
<dbReference type="PANTHER" id="PTHR10683">
    <property type="entry name" value="TRANSALDOLASE"/>
    <property type="match status" value="1"/>
</dbReference>
<sequence length="222" mass="24448">MEYMLDTLDLEAIKKWHHILPLAGVTSNPSIAKKEGEIDFFERIREVRAIIGDKASIHVQVIAQDYEGILKDAAEIRRQCGDSVYVKVPVTTEGLAAIKTLKAEGYHITATAIYTTFQGLLAIEAGADYLAPYYNRMENLNIDPEAVIEQLAEAINRENANSKILAASFKNVAQVNKSFALGAQAITAGPDVFEAGFAMPSIQKAVDDFGKDWEAIHHRKSI</sequence>
<dbReference type="InterPro" id="IPR018225">
    <property type="entry name" value="Transaldolase_AS"/>
</dbReference>
<comment type="subcellular location">
    <subcellularLocation>
        <location evidence="1">Cytoplasm</location>
    </subcellularLocation>
</comment>